<dbReference type="InterPro" id="IPR032693">
    <property type="entry name" value="YtkA-like_dom"/>
</dbReference>
<comment type="caution">
    <text evidence="2">The sequence shown here is derived from an EMBL/GenBank/DDBJ whole genome shotgun (WGS) entry which is preliminary data.</text>
</comment>
<evidence type="ECO:0000313" key="3">
    <source>
        <dbReference type="Proteomes" id="UP000654345"/>
    </source>
</evidence>
<sequence length="148" mass="16347">MKPYLRRNMLILAVGIGFLLLVAWFGAFVSNVESQKAPTAHVQSKQVGAYTITLQVDPNPPVTTHPATLAFQIVRTGKQQLVTNAHLFISGDMEEMNMQTTQAEAQRQGNGVYSMRLQFSMSGSWLLRVHLEVPGSPAQDTSFEVTVQ</sequence>
<protein>
    <recommendedName>
        <fullName evidence="1">YtkA-like domain-containing protein</fullName>
    </recommendedName>
</protein>
<accession>A0ABQ3UN09</accession>
<organism evidence="2 3">
    <name type="scientific">Ktedonobacter robiniae</name>
    <dbReference type="NCBI Taxonomy" id="2778365"/>
    <lineage>
        <taxon>Bacteria</taxon>
        <taxon>Bacillati</taxon>
        <taxon>Chloroflexota</taxon>
        <taxon>Ktedonobacteria</taxon>
        <taxon>Ktedonobacterales</taxon>
        <taxon>Ktedonobacteraceae</taxon>
        <taxon>Ktedonobacter</taxon>
    </lineage>
</organism>
<evidence type="ECO:0000313" key="2">
    <source>
        <dbReference type="EMBL" id="GHO53802.1"/>
    </source>
</evidence>
<dbReference type="EMBL" id="BNJG01000001">
    <property type="protein sequence ID" value="GHO53802.1"/>
    <property type="molecule type" value="Genomic_DNA"/>
</dbReference>
<dbReference type="Proteomes" id="UP000654345">
    <property type="component" value="Unassembled WGS sequence"/>
</dbReference>
<proteinExistence type="predicted"/>
<evidence type="ECO:0000259" key="1">
    <source>
        <dbReference type="Pfam" id="PF13115"/>
    </source>
</evidence>
<keyword evidence="3" id="KW-1185">Reference proteome</keyword>
<feature type="domain" description="YtkA-like" evidence="1">
    <location>
        <begin position="46"/>
        <end position="130"/>
    </location>
</feature>
<reference evidence="2 3" key="1">
    <citation type="journal article" date="2021" name="Int. J. Syst. Evol. Microbiol.">
        <title>Reticulibacter mediterranei gen. nov., sp. nov., within the new family Reticulibacteraceae fam. nov., and Ktedonospora formicarum gen. nov., sp. nov., Ktedonobacter robiniae sp. nov., Dictyobacter formicarum sp. nov. and Dictyobacter arantiisoli sp. nov., belonging to the class Ktedonobacteria.</title>
        <authorList>
            <person name="Yabe S."/>
            <person name="Zheng Y."/>
            <person name="Wang C.M."/>
            <person name="Sakai Y."/>
            <person name="Abe K."/>
            <person name="Yokota A."/>
            <person name="Donadio S."/>
            <person name="Cavaletti L."/>
            <person name="Monciardini P."/>
        </authorList>
    </citation>
    <scope>NUCLEOTIDE SEQUENCE [LARGE SCALE GENOMIC DNA]</scope>
    <source>
        <strain evidence="2 3">SOSP1-30</strain>
    </source>
</reference>
<name>A0ABQ3UN09_9CHLR</name>
<gene>
    <name evidence="2" type="ORF">KSB_22770</name>
</gene>
<dbReference type="RefSeq" id="WP_201370584.1">
    <property type="nucleotide sequence ID" value="NZ_BNJG01000001.1"/>
</dbReference>
<dbReference type="Pfam" id="PF13115">
    <property type="entry name" value="YtkA"/>
    <property type="match status" value="1"/>
</dbReference>